<proteinExistence type="predicted"/>
<organism evidence="2 3">
    <name type="scientific">Suillus plorans</name>
    <dbReference type="NCBI Taxonomy" id="116603"/>
    <lineage>
        <taxon>Eukaryota</taxon>
        <taxon>Fungi</taxon>
        <taxon>Dikarya</taxon>
        <taxon>Basidiomycota</taxon>
        <taxon>Agaricomycotina</taxon>
        <taxon>Agaricomycetes</taxon>
        <taxon>Agaricomycetidae</taxon>
        <taxon>Boletales</taxon>
        <taxon>Suillineae</taxon>
        <taxon>Suillaceae</taxon>
        <taxon>Suillus</taxon>
    </lineage>
</organism>
<sequence>MAFLRTSVFLVSQTPDCNCLASHFLSQKSGGGLVKTGLDISLVWRQGRQATRPAGHNGRQAYSILAGKACSESADILARPSVGRYGLGLVNFADKTQSVEDLEPGSPSDDTLGGCPGYNEPATRELGSIVRL</sequence>
<dbReference type="Proteomes" id="UP000719766">
    <property type="component" value="Unassembled WGS sequence"/>
</dbReference>
<dbReference type="OrthoDB" id="10534619at2759"/>
<evidence type="ECO:0000256" key="1">
    <source>
        <dbReference type="SAM" id="MobiDB-lite"/>
    </source>
</evidence>
<gene>
    <name evidence="2" type="ORF">HD556DRAFT_1534986</name>
</gene>
<comment type="caution">
    <text evidence="2">The sequence shown here is derived from an EMBL/GenBank/DDBJ whole genome shotgun (WGS) entry which is preliminary data.</text>
</comment>
<dbReference type="AlphaFoldDB" id="A0A9P7DLB8"/>
<keyword evidence="3" id="KW-1185">Reference proteome</keyword>
<dbReference type="EMBL" id="JABBWE010000015">
    <property type="protein sequence ID" value="KAG1797694.1"/>
    <property type="molecule type" value="Genomic_DNA"/>
</dbReference>
<dbReference type="RefSeq" id="XP_041162647.1">
    <property type="nucleotide sequence ID" value="XM_041309586.1"/>
</dbReference>
<name>A0A9P7DLB8_9AGAM</name>
<dbReference type="GeneID" id="64603350"/>
<reference evidence="2" key="1">
    <citation type="journal article" date="2020" name="New Phytol.">
        <title>Comparative genomics reveals dynamic genome evolution in host specialist ectomycorrhizal fungi.</title>
        <authorList>
            <person name="Lofgren L.A."/>
            <person name="Nguyen N.H."/>
            <person name="Vilgalys R."/>
            <person name="Ruytinx J."/>
            <person name="Liao H.L."/>
            <person name="Branco S."/>
            <person name="Kuo A."/>
            <person name="LaButti K."/>
            <person name="Lipzen A."/>
            <person name="Andreopoulos W."/>
            <person name="Pangilinan J."/>
            <person name="Riley R."/>
            <person name="Hundley H."/>
            <person name="Na H."/>
            <person name="Barry K."/>
            <person name="Grigoriev I.V."/>
            <person name="Stajich J.E."/>
            <person name="Kennedy P.G."/>
        </authorList>
    </citation>
    <scope>NUCLEOTIDE SEQUENCE</scope>
    <source>
        <strain evidence="2">S12</strain>
    </source>
</reference>
<evidence type="ECO:0000313" key="3">
    <source>
        <dbReference type="Proteomes" id="UP000719766"/>
    </source>
</evidence>
<evidence type="ECO:0000313" key="2">
    <source>
        <dbReference type="EMBL" id="KAG1797694.1"/>
    </source>
</evidence>
<accession>A0A9P7DLB8</accession>
<feature type="region of interest" description="Disordered" evidence="1">
    <location>
        <begin position="98"/>
        <end position="118"/>
    </location>
</feature>
<protein>
    <submittedName>
        <fullName evidence="2">Uncharacterized protein</fullName>
    </submittedName>
</protein>